<feature type="region of interest" description="Disordered" evidence="6">
    <location>
        <begin position="324"/>
        <end position="346"/>
    </location>
</feature>
<comment type="caution">
    <text evidence="8">The sequence shown here is derived from an EMBL/GenBank/DDBJ whole genome shotgun (WGS) entry which is preliminary data.</text>
</comment>
<evidence type="ECO:0000313" key="9">
    <source>
        <dbReference type="Proteomes" id="UP000447434"/>
    </source>
</evidence>
<dbReference type="PROSITE" id="PS50848">
    <property type="entry name" value="START"/>
    <property type="match status" value="1"/>
</dbReference>
<dbReference type="InterPro" id="IPR023393">
    <property type="entry name" value="START-like_dom_sf"/>
</dbReference>
<evidence type="ECO:0000256" key="6">
    <source>
        <dbReference type="SAM" id="MobiDB-lite"/>
    </source>
</evidence>
<dbReference type="Pfam" id="PF25797">
    <property type="entry name" value="PDF2_C"/>
    <property type="match status" value="1"/>
</dbReference>
<keyword evidence="3" id="KW-0371">Homeobox</keyword>
<gene>
    <name evidence="8" type="ORF">Lalb_Chr09g0330191</name>
</gene>
<evidence type="ECO:0000256" key="2">
    <source>
        <dbReference type="ARBA" id="ARBA00023125"/>
    </source>
</evidence>
<keyword evidence="2" id="KW-0238">DNA-binding</keyword>
<dbReference type="EMBL" id="WOCE01000009">
    <property type="protein sequence ID" value="KAE9607453.1"/>
    <property type="molecule type" value="Genomic_DNA"/>
</dbReference>
<evidence type="ECO:0000256" key="5">
    <source>
        <dbReference type="ARBA" id="ARBA00023242"/>
    </source>
</evidence>
<dbReference type="AlphaFoldDB" id="A0A6A4Q1C2"/>
<evidence type="ECO:0000313" key="8">
    <source>
        <dbReference type="EMBL" id="KAE9607453.1"/>
    </source>
</evidence>
<dbReference type="InterPro" id="IPR042160">
    <property type="entry name" value="HD-Zip_IV"/>
</dbReference>
<keyword evidence="5" id="KW-0539">Nucleus</keyword>
<proteinExistence type="predicted"/>
<protein>
    <submittedName>
        <fullName evidence="8">Putative START-like domain-containing protein</fullName>
    </submittedName>
</protein>
<evidence type="ECO:0000256" key="4">
    <source>
        <dbReference type="ARBA" id="ARBA00023163"/>
    </source>
</evidence>
<dbReference type="InterPro" id="IPR002913">
    <property type="entry name" value="START_lipid-bd_dom"/>
</dbReference>
<feature type="compositionally biased region" description="Low complexity" evidence="6">
    <location>
        <begin position="336"/>
        <end position="346"/>
    </location>
</feature>
<keyword evidence="4" id="KW-0804">Transcription</keyword>
<dbReference type="Proteomes" id="UP000447434">
    <property type="component" value="Chromosome 9"/>
</dbReference>
<evidence type="ECO:0000256" key="3">
    <source>
        <dbReference type="ARBA" id="ARBA00023155"/>
    </source>
</evidence>
<dbReference type="GO" id="GO:0003677">
    <property type="term" value="F:DNA binding"/>
    <property type="evidence" value="ECO:0007669"/>
    <property type="project" value="UniProtKB-KW"/>
</dbReference>
<dbReference type="PANTHER" id="PTHR45654:SF1">
    <property type="entry name" value="HOMEOBOX-LEUCINE ZIPPER PROTEIN HDG11"/>
    <property type="match status" value="1"/>
</dbReference>
<dbReference type="OrthoDB" id="6159439at2759"/>
<reference evidence="9" key="1">
    <citation type="journal article" date="2020" name="Nat. Commun.">
        <title>Genome sequence of the cluster root forming white lupin.</title>
        <authorList>
            <person name="Hufnagel B."/>
            <person name="Marques A."/>
            <person name="Soriano A."/>
            <person name="Marques L."/>
            <person name="Divol F."/>
            <person name="Doumas P."/>
            <person name="Sallet E."/>
            <person name="Mancinotti D."/>
            <person name="Carrere S."/>
            <person name="Marande W."/>
            <person name="Arribat S."/>
            <person name="Keller J."/>
            <person name="Huneau C."/>
            <person name="Blein T."/>
            <person name="Aime D."/>
            <person name="Laguerre M."/>
            <person name="Taylor J."/>
            <person name="Schubert V."/>
            <person name="Nelson M."/>
            <person name="Geu-Flores F."/>
            <person name="Crespi M."/>
            <person name="Gallardo-Guerrero K."/>
            <person name="Delaux P.-M."/>
            <person name="Salse J."/>
            <person name="Berges H."/>
            <person name="Guyot R."/>
            <person name="Gouzy J."/>
            <person name="Peret B."/>
        </authorList>
    </citation>
    <scope>NUCLEOTIDE SEQUENCE [LARGE SCALE GENOMIC DNA]</scope>
    <source>
        <strain evidence="9">cv. Amiga</strain>
    </source>
</reference>
<keyword evidence="1" id="KW-0805">Transcription regulation</keyword>
<dbReference type="Pfam" id="PF01852">
    <property type="entry name" value="START"/>
    <property type="match status" value="1"/>
</dbReference>
<sequence>MSFKLDSVKFFNAKYLIQMYQELQVLSPHVSTREFHFLRYSQEIEKGTWAIVDVSYDNPQDKQCMPQFRSHRFPSGCLIQNMPNGQSKVTWIEHVEVEDKTPIHKYFRNCIYSGMAFGAERWLAILQRMCERMSSLTVTTNSTRGLGGVITSPEGKTSMLKLCQRMVTNFCASVGTSNGQNWTTTFGSNEIRFRVTSHKSKDPKQTNGVVLSAATTIWLPIPLHIVFNFFKDEKRRPQWDVLSNGNPMQEVANIVNGSHPGNSISILQDFNTTKNGMLILQESCIDSSGALVVYCPVDLPSINKAMSGEDPSFIPLIPSGFSISPDGHRRRGGGDRASTSSSLTRSIGGSGGSLITILFQILVSNIPSAEINMDLVAHVTKLINTAIQQIKVSLNYPSSLS</sequence>
<dbReference type="PANTHER" id="PTHR45654">
    <property type="entry name" value="HOMEOBOX-LEUCINE ZIPPER PROTEIN MERISTEM L1"/>
    <property type="match status" value="1"/>
</dbReference>
<evidence type="ECO:0000259" key="7">
    <source>
        <dbReference type="PROSITE" id="PS50848"/>
    </source>
</evidence>
<dbReference type="InterPro" id="IPR057993">
    <property type="entry name" value="HD-Zip_IV_C"/>
</dbReference>
<dbReference type="SUPFAM" id="SSF55961">
    <property type="entry name" value="Bet v1-like"/>
    <property type="match status" value="2"/>
</dbReference>
<accession>A0A6A4Q1C2</accession>
<dbReference type="Gene3D" id="3.30.530.20">
    <property type="match status" value="1"/>
</dbReference>
<keyword evidence="9" id="KW-1185">Reference proteome</keyword>
<feature type="domain" description="START" evidence="7">
    <location>
        <begin position="1"/>
        <end position="135"/>
    </location>
</feature>
<evidence type="ECO:0000256" key="1">
    <source>
        <dbReference type="ARBA" id="ARBA00023015"/>
    </source>
</evidence>
<name>A0A6A4Q1C2_LUPAL</name>
<organism evidence="8 9">
    <name type="scientific">Lupinus albus</name>
    <name type="common">White lupine</name>
    <name type="synonym">Lupinus termis</name>
    <dbReference type="NCBI Taxonomy" id="3870"/>
    <lineage>
        <taxon>Eukaryota</taxon>
        <taxon>Viridiplantae</taxon>
        <taxon>Streptophyta</taxon>
        <taxon>Embryophyta</taxon>
        <taxon>Tracheophyta</taxon>
        <taxon>Spermatophyta</taxon>
        <taxon>Magnoliopsida</taxon>
        <taxon>eudicotyledons</taxon>
        <taxon>Gunneridae</taxon>
        <taxon>Pentapetalae</taxon>
        <taxon>rosids</taxon>
        <taxon>fabids</taxon>
        <taxon>Fabales</taxon>
        <taxon>Fabaceae</taxon>
        <taxon>Papilionoideae</taxon>
        <taxon>50 kb inversion clade</taxon>
        <taxon>genistoids sensu lato</taxon>
        <taxon>core genistoids</taxon>
        <taxon>Genisteae</taxon>
        <taxon>Lupinus</taxon>
    </lineage>
</organism>
<dbReference type="GO" id="GO:0008289">
    <property type="term" value="F:lipid binding"/>
    <property type="evidence" value="ECO:0007669"/>
    <property type="project" value="InterPro"/>
</dbReference>